<organism evidence="3 4">
    <name type="scientific">Gloeobacter kilaueensis (strain ATCC BAA-2537 / CCAP 1431/1 / ULC 316 / JS1)</name>
    <dbReference type="NCBI Taxonomy" id="1183438"/>
    <lineage>
        <taxon>Bacteria</taxon>
        <taxon>Bacillati</taxon>
        <taxon>Cyanobacteriota</taxon>
        <taxon>Cyanophyceae</taxon>
        <taxon>Gloeobacterales</taxon>
        <taxon>Gloeobacteraceae</taxon>
        <taxon>Gloeobacter</taxon>
    </lineage>
</organism>
<evidence type="ECO:0000313" key="3">
    <source>
        <dbReference type="EMBL" id="AGY57628.1"/>
    </source>
</evidence>
<name>U5QFG8_GLOK1</name>
<accession>U5QFG8</accession>
<dbReference type="AlphaFoldDB" id="U5QFG8"/>
<dbReference type="HOGENOM" id="CLU_854595_0_0_3"/>
<evidence type="ECO:0000256" key="1">
    <source>
        <dbReference type="SAM" id="SignalP"/>
    </source>
</evidence>
<keyword evidence="1" id="KW-0732">Signal</keyword>
<dbReference type="Proteomes" id="UP000017396">
    <property type="component" value="Chromosome"/>
</dbReference>
<gene>
    <name evidence="3" type="ORF">GKIL_1382</name>
</gene>
<feature type="domain" description="Lcl C-terminal" evidence="2">
    <location>
        <begin position="35"/>
        <end position="172"/>
    </location>
</feature>
<dbReference type="InterPro" id="IPR011460">
    <property type="entry name" value="Lcl_C"/>
</dbReference>
<sequence length="325" mass="36398">MRRAITGLVLSVVCALVPAVATRAQEPRFLPQGAQVYDRKTGLTWQRCTLGQQWRGERCDGTATPYTWDVARTLYRDGWRLPTMAELETLIDPERKARRVHPNIDTTLFPYPTVVPTQSRPLRFPFYWSSVPTRGCISQSRRGCAYVLDLYSINNTDVDNLPREALAIVRLVKAAPASSPGVDSNSSSNSVAVYGDRFEASGNEVLDRRTGLRWQRCNTGQTWQAGLGCTGVPRYYTYDDAARAAGGGWRLPTKDELMSLVEKGRPLHIDTDAFLDVHKDKATYWTSTPYVGGGRQYFCVNFPFGDSDNCDASGTRALRLVRDQR</sequence>
<feature type="signal peptide" evidence="1">
    <location>
        <begin position="1"/>
        <end position="24"/>
    </location>
</feature>
<proteinExistence type="predicted"/>
<dbReference type="PATRIC" id="fig|1183438.3.peg.1363"/>
<dbReference type="RefSeq" id="WP_023172723.1">
    <property type="nucleotide sequence ID" value="NC_022600.1"/>
</dbReference>
<dbReference type="EMBL" id="CP003587">
    <property type="protein sequence ID" value="AGY57628.1"/>
    <property type="molecule type" value="Genomic_DNA"/>
</dbReference>
<feature type="domain" description="Lcl C-terminal" evidence="2">
    <location>
        <begin position="205"/>
        <end position="322"/>
    </location>
</feature>
<dbReference type="Pfam" id="PF07603">
    <property type="entry name" value="Lcl_C"/>
    <property type="match status" value="2"/>
</dbReference>
<dbReference type="PANTHER" id="PTHR35812">
    <property type="entry name" value="LIPOPROTEIN"/>
    <property type="match status" value="1"/>
</dbReference>
<protein>
    <recommendedName>
        <fullName evidence="2">Lcl C-terminal domain-containing protein</fullName>
    </recommendedName>
</protein>
<dbReference type="eggNOG" id="COG3209">
    <property type="taxonomic scope" value="Bacteria"/>
</dbReference>
<feature type="chain" id="PRO_5004663614" description="Lcl C-terminal domain-containing protein" evidence="1">
    <location>
        <begin position="25"/>
        <end position="325"/>
    </location>
</feature>
<dbReference type="PANTHER" id="PTHR35812:SF1">
    <property type="entry name" value="LIPOPROTEIN"/>
    <property type="match status" value="1"/>
</dbReference>
<dbReference type="KEGG" id="glj:GKIL_1382"/>
<reference evidence="3 4" key="1">
    <citation type="journal article" date="2013" name="PLoS ONE">
        <title>Cultivation and Complete Genome Sequencing of Gloeobacter kilaueensis sp. nov., from a Lava Cave in Kilauea Caldera, Hawai'i.</title>
        <authorList>
            <person name="Saw J.H."/>
            <person name="Schatz M."/>
            <person name="Brown M.V."/>
            <person name="Kunkel D.D."/>
            <person name="Foster J.S."/>
            <person name="Shick H."/>
            <person name="Christensen S."/>
            <person name="Hou S."/>
            <person name="Wan X."/>
            <person name="Donachie S.P."/>
        </authorList>
    </citation>
    <scope>NUCLEOTIDE SEQUENCE [LARGE SCALE GENOMIC DNA]</scope>
    <source>
        <strain evidence="4">JS</strain>
    </source>
</reference>
<evidence type="ECO:0000313" key="4">
    <source>
        <dbReference type="Proteomes" id="UP000017396"/>
    </source>
</evidence>
<keyword evidence="4" id="KW-1185">Reference proteome</keyword>
<evidence type="ECO:0000259" key="2">
    <source>
        <dbReference type="Pfam" id="PF07603"/>
    </source>
</evidence>